<dbReference type="GO" id="GO:0016740">
    <property type="term" value="F:transferase activity"/>
    <property type="evidence" value="ECO:0007669"/>
    <property type="project" value="UniProtKB-KW"/>
</dbReference>
<dbReference type="KEGG" id="metu:GNH96_12145"/>
<name>A0A858QAB7_9GAMM</name>
<dbReference type="PANTHER" id="PTHR43685:SF2">
    <property type="entry name" value="GLYCOSYLTRANSFERASE 2-LIKE DOMAIN-CONTAINING PROTEIN"/>
    <property type="match status" value="1"/>
</dbReference>
<dbReference type="EMBL" id="CP046565">
    <property type="protein sequence ID" value="QJD30654.1"/>
    <property type="molecule type" value="Genomic_DNA"/>
</dbReference>
<dbReference type="PANTHER" id="PTHR43685">
    <property type="entry name" value="GLYCOSYLTRANSFERASE"/>
    <property type="match status" value="1"/>
</dbReference>
<feature type="domain" description="Glycosyltransferase 2-like" evidence="1">
    <location>
        <begin position="13"/>
        <end position="118"/>
    </location>
</feature>
<protein>
    <submittedName>
        <fullName evidence="2">Glycosyltransferase</fullName>
    </submittedName>
</protein>
<evidence type="ECO:0000313" key="2">
    <source>
        <dbReference type="EMBL" id="QJD30654.1"/>
    </source>
</evidence>
<dbReference type="InterPro" id="IPR029044">
    <property type="entry name" value="Nucleotide-diphossugar_trans"/>
</dbReference>
<accession>A0A858QAB7</accession>
<sequence length="220" mass="24367">MLDQLLKQSFRRASTDGTWAAIQAHGSPLAVAISEPDRGIYDALNKGIARSTGDVIGFLHADDIYAHDGVLARVAQAFTDPSVDAVYGDLLYVSKDDTSKVIRHWKAGAFSRRKLSRGWMPPHPTLYVRRAVYSRIGGFDTAYRIAADYDFVLRLFSQPDLRTVYVPEVLVKMRVGGASNRSVRNVLRKSGEDLKALRGNRIGGVGALMWKNLSKLGQFL</sequence>
<dbReference type="Pfam" id="PF00535">
    <property type="entry name" value="Glycos_transf_2"/>
    <property type="match status" value="1"/>
</dbReference>
<gene>
    <name evidence="2" type="ORF">GNH96_12145</name>
</gene>
<dbReference type="Proteomes" id="UP000503004">
    <property type="component" value="Chromosome"/>
</dbReference>
<dbReference type="InterPro" id="IPR001173">
    <property type="entry name" value="Glyco_trans_2-like"/>
</dbReference>
<dbReference type="InterPro" id="IPR050834">
    <property type="entry name" value="Glycosyltransf_2"/>
</dbReference>
<proteinExistence type="predicted"/>
<evidence type="ECO:0000313" key="3">
    <source>
        <dbReference type="Proteomes" id="UP000503004"/>
    </source>
</evidence>
<keyword evidence="3" id="KW-1185">Reference proteome</keyword>
<dbReference type="Gene3D" id="3.90.550.10">
    <property type="entry name" value="Spore Coat Polysaccharide Biosynthesis Protein SpsA, Chain A"/>
    <property type="match status" value="1"/>
</dbReference>
<dbReference type="AlphaFoldDB" id="A0A858QAB7"/>
<reference evidence="3" key="1">
    <citation type="submission" date="2019-12" db="EMBL/GenBank/DDBJ databases">
        <authorList>
            <person name="Awala S.I."/>
            <person name="Rhee S.K."/>
        </authorList>
    </citation>
    <scope>NUCLEOTIDE SEQUENCE [LARGE SCALE GENOMIC DNA]</scope>
    <source>
        <strain evidence="3">IM1</strain>
    </source>
</reference>
<evidence type="ECO:0000259" key="1">
    <source>
        <dbReference type="Pfam" id="PF00535"/>
    </source>
</evidence>
<keyword evidence="2" id="KW-0808">Transferase</keyword>
<dbReference type="CDD" id="cd06433">
    <property type="entry name" value="GT_2_WfgS_like"/>
    <property type="match status" value="1"/>
</dbReference>
<organism evidence="2 3">
    <name type="scientific">Methylococcus geothermalis</name>
    <dbReference type="NCBI Taxonomy" id="2681310"/>
    <lineage>
        <taxon>Bacteria</taxon>
        <taxon>Pseudomonadati</taxon>
        <taxon>Pseudomonadota</taxon>
        <taxon>Gammaproteobacteria</taxon>
        <taxon>Methylococcales</taxon>
        <taxon>Methylococcaceae</taxon>
        <taxon>Methylococcus</taxon>
    </lineage>
</organism>
<dbReference type="SUPFAM" id="SSF53448">
    <property type="entry name" value="Nucleotide-diphospho-sugar transferases"/>
    <property type="match status" value="1"/>
</dbReference>